<accession>A0A919THD9</accession>
<dbReference type="Proteomes" id="UP000677082">
    <property type="component" value="Unassembled WGS sequence"/>
</dbReference>
<sequence length="50" mass="5257">MPAVLRHRMVALIVTLAVAAVAVALLFAAGNDTFAGTNWDNVVASTTWDD</sequence>
<name>A0A919THD9_9ACTN</name>
<organism evidence="1 2">
    <name type="scientific">Paractinoplanes toevensis</name>
    <dbReference type="NCBI Taxonomy" id="571911"/>
    <lineage>
        <taxon>Bacteria</taxon>
        <taxon>Bacillati</taxon>
        <taxon>Actinomycetota</taxon>
        <taxon>Actinomycetes</taxon>
        <taxon>Micromonosporales</taxon>
        <taxon>Micromonosporaceae</taxon>
        <taxon>Paractinoplanes</taxon>
    </lineage>
</organism>
<protein>
    <submittedName>
        <fullName evidence="1">Uncharacterized protein</fullName>
    </submittedName>
</protein>
<dbReference type="EMBL" id="BOQN01000092">
    <property type="protein sequence ID" value="GIM95377.1"/>
    <property type="molecule type" value="Genomic_DNA"/>
</dbReference>
<evidence type="ECO:0000313" key="2">
    <source>
        <dbReference type="Proteomes" id="UP000677082"/>
    </source>
</evidence>
<gene>
    <name evidence="1" type="ORF">Ato02nite_071700</name>
</gene>
<evidence type="ECO:0000313" key="1">
    <source>
        <dbReference type="EMBL" id="GIM95377.1"/>
    </source>
</evidence>
<reference evidence="1 2" key="1">
    <citation type="submission" date="2021-03" db="EMBL/GenBank/DDBJ databases">
        <title>Whole genome shotgun sequence of Actinoplanes toevensis NBRC 105298.</title>
        <authorList>
            <person name="Komaki H."/>
            <person name="Tamura T."/>
        </authorList>
    </citation>
    <scope>NUCLEOTIDE SEQUENCE [LARGE SCALE GENOMIC DNA]</scope>
    <source>
        <strain evidence="1 2">NBRC 105298</strain>
    </source>
</reference>
<proteinExistence type="predicted"/>
<keyword evidence="2" id="KW-1185">Reference proteome</keyword>
<dbReference type="RefSeq" id="WP_213011099.1">
    <property type="nucleotide sequence ID" value="NZ_BOQN01000092.1"/>
</dbReference>
<dbReference type="AlphaFoldDB" id="A0A919THD9"/>
<comment type="caution">
    <text evidence="1">The sequence shown here is derived from an EMBL/GenBank/DDBJ whole genome shotgun (WGS) entry which is preliminary data.</text>
</comment>